<gene>
    <name evidence="2" type="ORF">UXM345_LOCUS38339</name>
</gene>
<evidence type="ECO:0000313" key="2">
    <source>
        <dbReference type="EMBL" id="CAF4405264.1"/>
    </source>
</evidence>
<dbReference type="Proteomes" id="UP000663842">
    <property type="component" value="Unassembled WGS sequence"/>
</dbReference>
<accession>A0A820PA86</accession>
<dbReference type="AlphaFoldDB" id="A0A820PA86"/>
<feature type="region of interest" description="Disordered" evidence="1">
    <location>
        <begin position="77"/>
        <end position="102"/>
    </location>
</feature>
<proteinExistence type="predicted"/>
<protein>
    <submittedName>
        <fullName evidence="2">Uncharacterized protein</fullName>
    </submittedName>
</protein>
<sequence>KRKVVHVDGVKSKNIPRSDASTAAPIISSSTITFVTTTSSIPEAANTAHILKDIDCSSDSNSEKELVIDEQIVDNHDDDAQADNNNSMIPKGKNISLIVNKE</sequence>
<organism evidence="2 3">
    <name type="scientific">Rotaria magnacalcarata</name>
    <dbReference type="NCBI Taxonomy" id="392030"/>
    <lineage>
        <taxon>Eukaryota</taxon>
        <taxon>Metazoa</taxon>
        <taxon>Spiralia</taxon>
        <taxon>Gnathifera</taxon>
        <taxon>Rotifera</taxon>
        <taxon>Eurotatoria</taxon>
        <taxon>Bdelloidea</taxon>
        <taxon>Philodinida</taxon>
        <taxon>Philodinidae</taxon>
        <taxon>Rotaria</taxon>
    </lineage>
</organism>
<name>A0A820PA86_9BILA</name>
<reference evidence="2" key="1">
    <citation type="submission" date="2021-02" db="EMBL/GenBank/DDBJ databases">
        <authorList>
            <person name="Nowell W R."/>
        </authorList>
    </citation>
    <scope>NUCLEOTIDE SEQUENCE</scope>
</reference>
<evidence type="ECO:0000256" key="1">
    <source>
        <dbReference type="SAM" id="MobiDB-lite"/>
    </source>
</evidence>
<feature type="non-terminal residue" evidence="2">
    <location>
        <position position="1"/>
    </location>
</feature>
<comment type="caution">
    <text evidence="2">The sequence shown here is derived from an EMBL/GenBank/DDBJ whole genome shotgun (WGS) entry which is preliminary data.</text>
</comment>
<dbReference type="EMBL" id="CAJOBF010026077">
    <property type="protein sequence ID" value="CAF4405264.1"/>
    <property type="molecule type" value="Genomic_DNA"/>
</dbReference>
<evidence type="ECO:0000313" key="3">
    <source>
        <dbReference type="Proteomes" id="UP000663842"/>
    </source>
</evidence>